<evidence type="ECO:0000256" key="1">
    <source>
        <dbReference type="SAM" id="MobiDB-lite"/>
    </source>
</evidence>
<protein>
    <submittedName>
        <fullName evidence="2">Uncharacterized protein</fullName>
    </submittedName>
</protein>
<feature type="region of interest" description="Disordered" evidence="1">
    <location>
        <begin position="16"/>
        <end position="84"/>
    </location>
</feature>
<feature type="compositionally biased region" description="Low complexity" evidence="1">
    <location>
        <begin position="28"/>
        <end position="39"/>
    </location>
</feature>
<evidence type="ECO:0000313" key="3">
    <source>
        <dbReference type="Proteomes" id="UP000321518"/>
    </source>
</evidence>
<evidence type="ECO:0000313" key="2">
    <source>
        <dbReference type="EMBL" id="GEM07611.1"/>
    </source>
</evidence>
<accession>A0A511KB84</accession>
<dbReference type="AlphaFoldDB" id="A0A511KB84"/>
<feature type="compositionally biased region" description="Basic residues" evidence="1">
    <location>
        <begin position="17"/>
        <end position="26"/>
    </location>
</feature>
<comment type="caution">
    <text evidence="2">The sequence shown here is derived from an EMBL/GenBank/DDBJ whole genome shotgun (WGS) entry which is preliminary data.</text>
</comment>
<organism evidence="2 3">
    <name type="scientific">Rhodotorula toruloides</name>
    <name type="common">Yeast</name>
    <name type="synonym">Rhodosporidium toruloides</name>
    <dbReference type="NCBI Taxonomy" id="5286"/>
    <lineage>
        <taxon>Eukaryota</taxon>
        <taxon>Fungi</taxon>
        <taxon>Dikarya</taxon>
        <taxon>Basidiomycota</taxon>
        <taxon>Pucciniomycotina</taxon>
        <taxon>Microbotryomycetes</taxon>
        <taxon>Sporidiobolales</taxon>
        <taxon>Sporidiobolaceae</taxon>
        <taxon>Rhodotorula</taxon>
    </lineage>
</organism>
<dbReference type="Proteomes" id="UP000321518">
    <property type="component" value="Unassembled WGS sequence"/>
</dbReference>
<sequence length="301" mass="34036">MVSVYGVVLERTELRRPPIRQPRRRSSAAYPGTPAAAFAPPRPDRRVPYGRNTRGSIADSLPASSESEHTDPSQDGEASEPPYLNASPFLNRYRYIEAIPDPQKDAVSEEQLRLLTNRDPRKAFQRAHILPKRLECSQLIPQAIFFRQKLLSDSALCKIVFPLHVNVLILTDKLFVVDDLHVVGDKRSTTHRAARDGQYRAEEPDHTLPPQLISRLDPLHRRHPNPFLLVIYTAMKVILGLQRALLTAFRDDILGALEIFNPFHDALATAAIETSTPKKHKKKAVAKEFLFRAKAVRRQAS</sequence>
<gene>
    <name evidence="2" type="ORF">Rt10032_c03g1628</name>
</gene>
<name>A0A511KB84_RHOTO</name>
<dbReference type="EMBL" id="BJWK01000003">
    <property type="protein sequence ID" value="GEM07611.1"/>
    <property type="molecule type" value="Genomic_DNA"/>
</dbReference>
<proteinExistence type="predicted"/>
<reference evidence="2 3" key="1">
    <citation type="submission" date="2019-07" db="EMBL/GenBank/DDBJ databases">
        <title>Rhodotorula toruloides NBRC10032 genome sequencing.</title>
        <authorList>
            <person name="Shida Y."/>
            <person name="Takaku H."/>
            <person name="Ogasawara W."/>
            <person name="Mori K."/>
        </authorList>
    </citation>
    <scope>NUCLEOTIDE SEQUENCE [LARGE SCALE GENOMIC DNA]</scope>
    <source>
        <strain evidence="2 3">NBRC10032</strain>
    </source>
</reference>